<evidence type="ECO:0000313" key="4">
    <source>
        <dbReference type="Proteomes" id="UP001183388"/>
    </source>
</evidence>
<dbReference type="CDD" id="cd03398">
    <property type="entry name" value="PAP2_haloperoxidase"/>
    <property type="match status" value="1"/>
</dbReference>
<dbReference type="EC" id="1.11.1.-" evidence="3"/>
<keyword evidence="3" id="KW-0560">Oxidoreductase</keyword>
<dbReference type="SUPFAM" id="SSF48317">
    <property type="entry name" value="Acid phosphatase/Vanadium-dependent haloperoxidase"/>
    <property type="match status" value="1"/>
</dbReference>
<dbReference type="RefSeq" id="WP_311629289.1">
    <property type="nucleotide sequence ID" value="NZ_JAVREN010000005.1"/>
</dbReference>
<evidence type="ECO:0000313" key="3">
    <source>
        <dbReference type="EMBL" id="MDT0306367.1"/>
    </source>
</evidence>
<protein>
    <submittedName>
        <fullName evidence="3">Vanadium-dependent haloperoxidase</fullName>
        <ecNumber evidence="3">1.11.1.-</ecNumber>
    </submittedName>
</protein>
<sequence>METRGGGVRRRGFLGGVAGVAGLGLAGRAGAASARAAVDPGEFDFDTGNVIRDLVYRDDVLADPLASMDVSLIIRVTHLTQNAWFDALAPYHPTAVGIYSRLGRRPASERETNRNKNIALLYAILRVFENVIPQLAEDRRELLRSLGLDPEDRSEDRTTPAGIGNLAARGVVANRERDGMNQLGDEGGRRYHPRPYDDYTGYAPVNSAYELTDPSHWQPDLTPHRRRMGEGISDFGAYIVQQFVTPQWRLTRPYSFEDPEEFRTDPPRSSDHRNAAAYRRQVDEILAASAALTDAQKITAEAFDNKFLGIGRAVSAAAAHHRLDLDGWVHLCMTASTATFDAGVVVWNEKYRHNAVRPFSAVRHVYGDRPVRAWGGPGRGTVDDLPGREWRAYLNVGDHPEYPSGSTTLATAQAQASRRFLDSEELGWVLRVERGSSLVEPGRTPATDLELRWDTWNAYVEDCGLSRTWGGVHFLSAVEASWALGPRIGDRAYEFVQAHIRGEA</sequence>
<dbReference type="InterPro" id="IPR016119">
    <property type="entry name" value="Br/Cl_peroxidase_C"/>
</dbReference>
<gene>
    <name evidence="3" type="ORF">RM780_05250</name>
</gene>
<name>A0ABU2L4R4_9ACTN</name>
<feature type="domain" description="DUF6851" evidence="1">
    <location>
        <begin position="79"/>
        <end position="219"/>
    </location>
</feature>
<feature type="domain" description="Vanadium-dependent haloperoxidase NapH1-like second helical-bundle" evidence="2">
    <location>
        <begin position="331"/>
        <end position="503"/>
    </location>
</feature>
<proteinExistence type="predicted"/>
<dbReference type="PANTHER" id="PTHR34599:SF2">
    <property type="entry name" value="TRAF-TYPE DOMAIN-CONTAINING PROTEIN"/>
    <property type="match status" value="1"/>
</dbReference>
<dbReference type="InterPro" id="IPR006311">
    <property type="entry name" value="TAT_signal"/>
</dbReference>
<reference evidence="4" key="1">
    <citation type="submission" date="2023-07" db="EMBL/GenBank/DDBJ databases">
        <title>30 novel species of actinomycetes from the DSMZ collection.</title>
        <authorList>
            <person name="Nouioui I."/>
        </authorList>
    </citation>
    <scope>NUCLEOTIDE SEQUENCE [LARGE SCALE GENOMIC DNA]</scope>
    <source>
        <strain evidence="4">DSM 44917</strain>
    </source>
</reference>
<dbReference type="PROSITE" id="PS51318">
    <property type="entry name" value="TAT"/>
    <property type="match status" value="1"/>
</dbReference>
<evidence type="ECO:0000259" key="2">
    <source>
        <dbReference type="Pfam" id="PF22778"/>
    </source>
</evidence>
<dbReference type="GO" id="GO:0004601">
    <property type="term" value="F:peroxidase activity"/>
    <property type="evidence" value="ECO:0007669"/>
    <property type="project" value="UniProtKB-KW"/>
</dbReference>
<comment type="caution">
    <text evidence="3">The sequence shown here is derived from an EMBL/GenBank/DDBJ whole genome shotgun (WGS) entry which is preliminary data.</text>
</comment>
<dbReference type="InterPro" id="IPR049283">
    <property type="entry name" value="DUF6851"/>
</dbReference>
<dbReference type="Proteomes" id="UP001183388">
    <property type="component" value="Unassembled WGS sequence"/>
</dbReference>
<organism evidence="3 4">
    <name type="scientific">Streptomyces boetiae</name>
    <dbReference type="NCBI Taxonomy" id="3075541"/>
    <lineage>
        <taxon>Bacteria</taxon>
        <taxon>Bacillati</taxon>
        <taxon>Actinomycetota</taxon>
        <taxon>Actinomycetes</taxon>
        <taxon>Kitasatosporales</taxon>
        <taxon>Streptomycetaceae</taxon>
        <taxon>Streptomyces</taxon>
    </lineage>
</organism>
<dbReference type="Pfam" id="PF22778">
    <property type="entry name" value="VCPO_2nd"/>
    <property type="match status" value="1"/>
</dbReference>
<dbReference type="Pfam" id="PF21167">
    <property type="entry name" value="DUF6851"/>
    <property type="match status" value="1"/>
</dbReference>
<dbReference type="InterPro" id="IPR036938">
    <property type="entry name" value="PAP2/HPO_sf"/>
</dbReference>
<keyword evidence="3" id="KW-0575">Peroxidase</keyword>
<evidence type="ECO:0000259" key="1">
    <source>
        <dbReference type="Pfam" id="PF21167"/>
    </source>
</evidence>
<dbReference type="PANTHER" id="PTHR34599">
    <property type="entry name" value="PEROXIDASE-RELATED"/>
    <property type="match status" value="1"/>
</dbReference>
<accession>A0ABU2L4R4</accession>
<dbReference type="Gene3D" id="1.10.606.10">
    <property type="entry name" value="Vanadium-containing Chloroperoxidase, domain 2"/>
    <property type="match status" value="1"/>
</dbReference>
<keyword evidence="4" id="KW-1185">Reference proteome</keyword>
<dbReference type="InterPro" id="IPR052559">
    <property type="entry name" value="V-haloperoxidase"/>
</dbReference>
<dbReference type="InterPro" id="IPR055161">
    <property type="entry name" value="NapH1-like_2nd"/>
</dbReference>
<dbReference type="EMBL" id="JAVREN010000005">
    <property type="protein sequence ID" value="MDT0306367.1"/>
    <property type="molecule type" value="Genomic_DNA"/>
</dbReference>